<dbReference type="Gene3D" id="2.60.120.260">
    <property type="entry name" value="Galactose-binding domain-like"/>
    <property type="match status" value="1"/>
</dbReference>
<dbReference type="SUPFAM" id="SSF49785">
    <property type="entry name" value="Galactose-binding domain-like"/>
    <property type="match status" value="1"/>
</dbReference>
<dbReference type="Proteomes" id="UP000516134">
    <property type="component" value="Chromosome"/>
</dbReference>
<accession>A0ABX6T0Y2</accession>
<keyword evidence="3" id="KW-1185">Reference proteome</keyword>
<gene>
    <name evidence="2" type="ORF">H9L15_13920</name>
</gene>
<reference evidence="2 3" key="1">
    <citation type="submission" date="2020-08" db="EMBL/GenBank/DDBJ databases">
        <title>Genome sequence of Sphingomonas daechungensis KACC 18115T.</title>
        <authorList>
            <person name="Hyun D.-W."/>
            <person name="Bae J.-W."/>
        </authorList>
    </citation>
    <scope>NUCLEOTIDE SEQUENCE [LARGE SCALE GENOMIC DNA]</scope>
    <source>
        <strain evidence="2 3">KACC 18115</strain>
    </source>
</reference>
<name>A0ABX6T0Y2_9SPHN</name>
<proteinExistence type="predicted"/>
<dbReference type="InterPro" id="IPR008979">
    <property type="entry name" value="Galactose-bd-like_sf"/>
</dbReference>
<evidence type="ECO:0000313" key="2">
    <source>
        <dbReference type="EMBL" id="QNP43049.1"/>
    </source>
</evidence>
<sequence length="181" mass="18878">MLSRSFFAFAALSLSAVAPAYGQAADDLASKIINDPSAPSVNGAKASLHDDPAAQGGKALRVQVPKKGANVWDSAVETAIPKPIKAGDQLVLMVSARLEKGEGGATATTIPYVAVQLASEPYSSLLQQSVDIGPEWKDFQIRGTADRDYPANSVKVTVHLATAKQTVDVGPIVLLDLGPKK</sequence>
<feature type="chain" id="PRO_5045501707" evidence="1">
    <location>
        <begin position="21"/>
        <end position="181"/>
    </location>
</feature>
<dbReference type="RefSeq" id="WP_187714479.1">
    <property type="nucleotide sequence ID" value="NZ_BAABJC010000001.1"/>
</dbReference>
<feature type="signal peptide" evidence="1">
    <location>
        <begin position="1"/>
        <end position="20"/>
    </location>
</feature>
<keyword evidence="1" id="KW-0732">Signal</keyword>
<protein>
    <submittedName>
        <fullName evidence="2">Uncharacterized protein</fullName>
    </submittedName>
</protein>
<organism evidence="2 3">
    <name type="scientific">Sphingomonas daechungensis</name>
    <dbReference type="NCBI Taxonomy" id="1176646"/>
    <lineage>
        <taxon>Bacteria</taxon>
        <taxon>Pseudomonadati</taxon>
        <taxon>Pseudomonadota</taxon>
        <taxon>Alphaproteobacteria</taxon>
        <taxon>Sphingomonadales</taxon>
        <taxon>Sphingomonadaceae</taxon>
        <taxon>Sphingomonas</taxon>
    </lineage>
</organism>
<evidence type="ECO:0000256" key="1">
    <source>
        <dbReference type="SAM" id="SignalP"/>
    </source>
</evidence>
<dbReference type="EMBL" id="CP060780">
    <property type="protein sequence ID" value="QNP43049.1"/>
    <property type="molecule type" value="Genomic_DNA"/>
</dbReference>
<evidence type="ECO:0000313" key="3">
    <source>
        <dbReference type="Proteomes" id="UP000516134"/>
    </source>
</evidence>